<keyword evidence="3" id="KW-0378">Hydrolase</keyword>
<protein>
    <recommendedName>
        <fullName evidence="3">ATP-dependent RecD2 DNA helicase</fullName>
        <ecNumber evidence="3">5.6.2.3</ecNumber>
    </recommendedName>
    <alternativeName>
        <fullName evidence="3">DNA 5'-3' helicase subunit RecD2</fullName>
    </alternativeName>
</protein>
<dbReference type="InterPro" id="IPR055446">
    <property type="entry name" value="RecD2_N_OB"/>
</dbReference>
<dbReference type="InterPro" id="IPR003593">
    <property type="entry name" value="AAA+_ATPase"/>
</dbReference>
<evidence type="ECO:0000256" key="1">
    <source>
        <dbReference type="ARBA" id="ARBA00022741"/>
    </source>
</evidence>
<dbReference type="RefSeq" id="WP_379864668.1">
    <property type="nucleotide sequence ID" value="NZ_JBHTBW010000021.1"/>
</dbReference>
<comment type="function">
    <text evidence="3">DNA-dependent ATPase and ATP-dependent 5'-3' DNA helicase. Has no activity on blunt DNA or DNA with 3'-overhangs, requires at least 10 bases of 5'-ssDNA for helicase activity.</text>
</comment>
<comment type="caution">
    <text evidence="6">The sequence shown here is derived from an EMBL/GenBank/DDBJ whole genome shotgun (WGS) entry which is preliminary data.</text>
</comment>
<dbReference type="EMBL" id="JBHTBW010000021">
    <property type="protein sequence ID" value="MFC7441380.1"/>
    <property type="molecule type" value="Genomic_DNA"/>
</dbReference>
<accession>A0ABW2RK93</accession>
<dbReference type="PANTHER" id="PTHR43788:SF6">
    <property type="entry name" value="DNA HELICASE B"/>
    <property type="match status" value="1"/>
</dbReference>
<dbReference type="SMART" id="SM00382">
    <property type="entry name" value="AAA"/>
    <property type="match status" value="1"/>
</dbReference>
<dbReference type="SUPFAM" id="SSF52540">
    <property type="entry name" value="P-loop containing nucleoside triphosphate hydrolases"/>
    <property type="match status" value="2"/>
</dbReference>
<name>A0ABW2RK93_9BACL</name>
<comment type="similarity">
    <text evidence="3">Belongs to the RecD family. RecD2 subfamily.</text>
</comment>
<dbReference type="CDD" id="cd17933">
    <property type="entry name" value="DEXSc_RecD-like"/>
    <property type="match status" value="1"/>
</dbReference>
<dbReference type="Pfam" id="PF18335">
    <property type="entry name" value="SH3_13"/>
    <property type="match status" value="1"/>
</dbReference>
<feature type="domain" description="Helix-hairpin-helix DNA-binding motif class 1" evidence="4">
    <location>
        <begin position="197"/>
        <end position="216"/>
    </location>
</feature>
<keyword evidence="7" id="KW-1185">Reference proteome</keyword>
<organism evidence="6 7">
    <name type="scientific">Laceyella putida</name>
    <dbReference type="NCBI Taxonomy" id="110101"/>
    <lineage>
        <taxon>Bacteria</taxon>
        <taxon>Bacillati</taxon>
        <taxon>Bacillota</taxon>
        <taxon>Bacilli</taxon>
        <taxon>Bacillales</taxon>
        <taxon>Thermoactinomycetaceae</taxon>
        <taxon>Laceyella</taxon>
    </lineage>
</organism>
<dbReference type="InterPro" id="IPR027417">
    <property type="entry name" value="P-loop_NTPase"/>
</dbReference>
<dbReference type="HAMAP" id="MF_01488">
    <property type="entry name" value="RecD2"/>
    <property type="match status" value="1"/>
</dbReference>
<keyword evidence="3" id="KW-0238">DNA-binding</keyword>
<comment type="catalytic activity">
    <reaction evidence="3">
        <text>ATP + H2O = ADP + phosphate + H(+)</text>
        <dbReference type="Rhea" id="RHEA:13065"/>
        <dbReference type="ChEBI" id="CHEBI:15377"/>
        <dbReference type="ChEBI" id="CHEBI:15378"/>
        <dbReference type="ChEBI" id="CHEBI:30616"/>
        <dbReference type="ChEBI" id="CHEBI:43474"/>
        <dbReference type="ChEBI" id="CHEBI:456216"/>
        <dbReference type="EC" id="5.6.2.3"/>
    </reaction>
</comment>
<dbReference type="InterPro" id="IPR050534">
    <property type="entry name" value="Coronavir_polyprotein_1ab"/>
</dbReference>
<keyword evidence="2 3" id="KW-0067">ATP-binding</keyword>
<dbReference type="InterPro" id="IPR003583">
    <property type="entry name" value="Hlx-hairpin-Hlx_DNA-bd_motif"/>
</dbReference>
<sequence>MKQAELELYTEHFIKGSFFQEIFYNEDNGYGVFLMRVSEASEEVADEEVTVVGHMLRPHEDEVYTCFGEWREHPKFGRQYYAHQVKKEVPRSKEAIVKYLSSGLFEGVGKKTAEKIVEHLGSDALDKIAQNPDVLTEIKGVSGSKAERIANQLYEHQALEQAMVYLYQFGIGATLALKIVQTYKHQTIPILKENPYRLIDDIDGIGFRRADEIARHQGLDEASPERFHAAVLYAIKEASMSQGHVYLTLKQLNAQVNELLGERAEEWFPAEVRKLGLEKLLDDERLLCEEDRYYMPSLYYAEYGCALRVKQMLEQELELEFSVADLYRVIGEIEEELGVSYADKQRDAMITALTSPFMILTGGPGTGKTTVINGICQLYARLHEVSIRPDDYEGTETPFPIRLVAPTGRAAKRMSETTGLPAMTIHRCLGWKGEFFEHNAEHPITGSLLIVDETSMLDIWLANQLLRALPQGMQVIFVGDQDQLPSVGPGQVLHHLLQVEAIPRVELNEIFRQAEGSSIICLAHSLKQGEVPDDLMKPWPDRRFFPCKKEQALPIIVKTVQNAIKKGYTLFDVQVLAPIYKGPVGVERINQEIQAVLNPKTADKKEVVWGETVFRLGDKVLQLVNHPEHPVYNGDMGMISAIDEDAGGDQPVLWVQYDQLEVPYKRTQLGQISLAYACSVHKSQGSEFAIVVFPVLHAYRRMLERNLIYTGITRSKSYLILCGEKEAFAEGIKRQRGDERNSCLKDLIEEDW</sequence>
<feature type="domain" description="Helix-hairpin-helix DNA-binding motif class 1" evidence="4">
    <location>
        <begin position="98"/>
        <end position="119"/>
    </location>
</feature>
<evidence type="ECO:0000259" key="5">
    <source>
        <dbReference type="SMART" id="SM00382"/>
    </source>
</evidence>
<feature type="domain" description="Helix-hairpin-helix DNA-binding motif class 1" evidence="4">
    <location>
        <begin position="133"/>
        <end position="152"/>
    </location>
</feature>
<dbReference type="InterPro" id="IPR006345">
    <property type="entry name" value="RecD2"/>
</dbReference>
<dbReference type="Pfam" id="PF14490">
    <property type="entry name" value="HHH_RecD2"/>
    <property type="match status" value="1"/>
</dbReference>
<dbReference type="Gene3D" id="2.30.30.940">
    <property type="match status" value="1"/>
</dbReference>
<reference evidence="7" key="1">
    <citation type="journal article" date="2019" name="Int. J. Syst. Evol. Microbiol.">
        <title>The Global Catalogue of Microorganisms (GCM) 10K type strain sequencing project: providing services to taxonomists for standard genome sequencing and annotation.</title>
        <authorList>
            <consortium name="The Broad Institute Genomics Platform"/>
            <consortium name="The Broad Institute Genome Sequencing Center for Infectious Disease"/>
            <person name="Wu L."/>
            <person name="Ma J."/>
        </authorList>
    </citation>
    <scope>NUCLEOTIDE SEQUENCE [LARGE SCALE GENOMIC DNA]</scope>
    <source>
        <strain evidence="7">CGMCC 1.12942</strain>
    </source>
</reference>
<proteinExistence type="inferred from homology"/>
<feature type="domain" description="AAA+ ATPase" evidence="5">
    <location>
        <begin position="354"/>
        <end position="550"/>
    </location>
</feature>
<dbReference type="Pfam" id="PF14520">
    <property type="entry name" value="HHH_5"/>
    <property type="match status" value="1"/>
</dbReference>
<dbReference type="Gene3D" id="1.10.150.20">
    <property type="entry name" value="5' to 3' exonuclease, C-terminal subdomain"/>
    <property type="match status" value="1"/>
</dbReference>
<dbReference type="CDD" id="cd18809">
    <property type="entry name" value="SF1_C_RecD"/>
    <property type="match status" value="1"/>
</dbReference>
<dbReference type="SUPFAM" id="SSF47781">
    <property type="entry name" value="RuvA domain 2-like"/>
    <property type="match status" value="1"/>
</dbReference>
<dbReference type="Pfam" id="PF13245">
    <property type="entry name" value="AAA_19"/>
    <property type="match status" value="1"/>
</dbReference>
<evidence type="ECO:0000256" key="2">
    <source>
        <dbReference type="ARBA" id="ARBA00022840"/>
    </source>
</evidence>
<feature type="binding site" evidence="3">
    <location>
        <begin position="365"/>
        <end position="369"/>
    </location>
    <ligand>
        <name>ATP</name>
        <dbReference type="ChEBI" id="CHEBI:30616"/>
    </ligand>
</feature>
<dbReference type="Proteomes" id="UP001596500">
    <property type="component" value="Unassembled WGS sequence"/>
</dbReference>
<dbReference type="Pfam" id="PF13538">
    <property type="entry name" value="UvrD_C_2"/>
    <property type="match status" value="1"/>
</dbReference>
<gene>
    <name evidence="3" type="primary">recD2</name>
    <name evidence="6" type="ORF">ACFQNG_09430</name>
</gene>
<dbReference type="InterPro" id="IPR029493">
    <property type="entry name" value="RecD2-like_HHH"/>
</dbReference>
<dbReference type="NCBIfam" id="TIGR01448">
    <property type="entry name" value="recD_rel"/>
    <property type="match status" value="1"/>
</dbReference>
<dbReference type="Gene3D" id="1.10.10.2220">
    <property type="match status" value="1"/>
</dbReference>
<evidence type="ECO:0000313" key="6">
    <source>
        <dbReference type="EMBL" id="MFC7441380.1"/>
    </source>
</evidence>
<dbReference type="InterPro" id="IPR010994">
    <property type="entry name" value="RuvA_2-like"/>
</dbReference>
<keyword evidence="1 3" id="KW-0547">Nucleotide-binding</keyword>
<dbReference type="EC" id="5.6.2.3" evidence="3"/>
<dbReference type="PANTHER" id="PTHR43788">
    <property type="entry name" value="DNA2/NAM7 HELICASE FAMILY MEMBER"/>
    <property type="match status" value="1"/>
</dbReference>
<dbReference type="Gene3D" id="3.40.50.300">
    <property type="entry name" value="P-loop containing nucleotide triphosphate hydrolases"/>
    <property type="match status" value="2"/>
</dbReference>
<evidence type="ECO:0000313" key="7">
    <source>
        <dbReference type="Proteomes" id="UP001596500"/>
    </source>
</evidence>
<dbReference type="Pfam" id="PF23139">
    <property type="entry name" value="OB_YrrC"/>
    <property type="match status" value="1"/>
</dbReference>
<dbReference type="InterPro" id="IPR027785">
    <property type="entry name" value="UvrD-like_helicase_C"/>
</dbReference>
<evidence type="ECO:0000259" key="4">
    <source>
        <dbReference type="SMART" id="SM00278"/>
    </source>
</evidence>
<keyword evidence="3" id="KW-0347">Helicase</keyword>
<evidence type="ECO:0000256" key="3">
    <source>
        <dbReference type="HAMAP-Rule" id="MF_01488"/>
    </source>
</evidence>
<dbReference type="InterPro" id="IPR041451">
    <property type="entry name" value="RecD2_SH13"/>
</dbReference>
<keyword evidence="3" id="KW-0413">Isomerase</keyword>
<dbReference type="SMART" id="SM00278">
    <property type="entry name" value="HhH1"/>
    <property type="match status" value="3"/>
</dbReference>